<protein>
    <submittedName>
        <fullName evidence="8">DNA-binding response regulator</fullName>
    </submittedName>
</protein>
<dbReference type="PANTHER" id="PTHR43214:SF24">
    <property type="entry name" value="TRANSCRIPTIONAL REGULATORY PROTEIN NARL-RELATED"/>
    <property type="match status" value="1"/>
</dbReference>
<evidence type="ECO:0000259" key="6">
    <source>
        <dbReference type="PROSITE" id="PS50043"/>
    </source>
</evidence>
<gene>
    <name evidence="8" type="ORF">EII11_03090</name>
</gene>
<keyword evidence="3 8" id="KW-0238">DNA-binding</keyword>
<dbReference type="InterPro" id="IPR058245">
    <property type="entry name" value="NreC/VraR/RcsB-like_REC"/>
</dbReference>
<organism evidence="8 9">
    <name type="scientific">Schaalia canis</name>
    <dbReference type="NCBI Taxonomy" id="100469"/>
    <lineage>
        <taxon>Bacteria</taxon>
        <taxon>Bacillati</taxon>
        <taxon>Actinomycetota</taxon>
        <taxon>Actinomycetes</taxon>
        <taxon>Actinomycetales</taxon>
        <taxon>Actinomycetaceae</taxon>
        <taxon>Schaalia</taxon>
    </lineage>
</organism>
<dbReference type="PANTHER" id="PTHR43214">
    <property type="entry name" value="TWO-COMPONENT RESPONSE REGULATOR"/>
    <property type="match status" value="1"/>
</dbReference>
<dbReference type="SMART" id="SM00421">
    <property type="entry name" value="HTH_LUXR"/>
    <property type="match status" value="1"/>
</dbReference>
<dbReference type="Pfam" id="PF00072">
    <property type="entry name" value="Response_reg"/>
    <property type="match status" value="1"/>
</dbReference>
<dbReference type="PROSITE" id="PS50043">
    <property type="entry name" value="HTH_LUXR_2"/>
    <property type="match status" value="1"/>
</dbReference>
<dbReference type="GO" id="GO:0003677">
    <property type="term" value="F:DNA binding"/>
    <property type="evidence" value="ECO:0007669"/>
    <property type="project" value="UniProtKB-KW"/>
</dbReference>
<keyword evidence="9" id="KW-1185">Reference proteome</keyword>
<reference evidence="8 9" key="1">
    <citation type="submission" date="2018-11" db="EMBL/GenBank/DDBJ databases">
        <title>Genomes From Bacteria Associated with the Canine Oral Cavity: a Test Case for Automated Genome-Based Taxonomic Assignment.</title>
        <authorList>
            <person name="Coil D.A."/>
            <person name="Jospin G."/>
            <person name="Darling A.E."/>
            <person name="Wallis C."/>
            <person name="Davis I.J."/>
            <person name="Harris S."/>
            <person name="Eisen J.A."/>
            <person name="Holcombe L.J."/>
            <person name="O'Flynn C."/>
        </authorList>
    </citation>
    <scope>NUCLEOTIDE SEQUENCE [LARGE SCALE GENOMIC DNA]</scope>
    <source>
        <strain evidence="8 9">OH770</strain>
    </source>
</reference>
<evidence type="ECO:0000256" key="3">
    <source>
        <dbReference type="ARBA" id="ARBA00023125"/>
    </source>
</evidence>
<dbReference type="InterPro" id="IPR039420">
    <property type="entry name" value="WalR-like"/>
</dbReference>
<accession>A0A3P1SG09</accession>
<keyword evidence="2" id="KW-0805">Transcription regulation</keyword>
<evidence type="ECO:0000256" key="5">
    <source>
        <dbReference type="PROSITE-ProRule" id="PRU00169"/>
    </source>
</evidence>
<evidence type="ECO:0000259" key="7">
    <source>
        <dbReference type="PROSITE" id="PS50110"/>
    </source>
</evidence>
<name>A0A3P1SG09_9ACTO</name>
<dbReference type="InterPro" id="IPR016032">
    <property type="entry name" value="Sig_transdc_resp-reg_C-effctor"/>
</dbReference>
<dbReference type="EMBL" id="RQZF01000002">
    <property type="protein sequence ID" value="RRC95860.1"/>
    <property type="molecule type" value="Genomic_DNA"/>
</dbReference>
<evidence type="ECO:0000256" key="4">
    <source>
        <dbReference type="ARBA" id="ARBA00023163"/>
    </source>
</evidence>
<sequence>MPPMRPLMTDTTPIRVAIADDQALLRGSLCALLNSENSFEVLWEAASGPEALRLCAEALPDVLLLDIRMPGGDGLDALRQIRALHGRSIRILMLTMYEVDDYLRQALADGADGYLLKDSAPDELITAVKGAAKGHPQMSAQVMRTLMSSIIHGVPSRGLDTPPEVPLLTGEHLTPREREVLALIAEGLSNEEIEQRLVISRATLKTHIASLRRKTGVNDRVKLALLGVSSQIDVK</sequence>
<dbReference type="CDD" id="cd17535">
    <property type="entry name" value="REC_NarL-like"/>
    <property type="match status" value="1"/>
</dbReference>
<evidence type="ECO:0000256" key="2">
    <source>
        <dbReference type="ARBA" id="ARBA00023015"/>
    </source>
</evidence>
<dbReference type="PRINTS" id="PR00038">
    <property type="entry name" value="HTHLUXR"/>
</dbReference>
<dbReference type="SUPFAM" id="SSF46894">
    <property type="entry name" value="C-terminal effector domain of the bipartite response regulators"/>
    <property type="match status" value="1"/>
</dbReference>
<evidence type="ECO:0000256" key="1">
    <source>
        <dbReference type="ARBA" id="ARBA00022553"/>
    </source>
</evidence>
<keyword evidence="4" id="KW-0804">Transcription</keyword>
<dbReference type="GO" id="GO:0006355">
    <property type="term" value="P:regulation of DNA-templated transcription"/>
    <property type="evidence" value="ECO:0007669"/>
    <property type="project" value="InterPro"/>
</dbReference>
<dbReference type="Pfam" id="PF00196">
    <property type="entry name" value="GerE"/>
    <property type="match status" value="1"/>
</dbReference>
<feature type="domain" description="Response regulatory" evidence="7">
    <location>
        <begin position="15"/>
        <end position="132"/>
    </location>
</feature>
<keyword evidence="1 5" id="KW-0597">Phosphoprotein</keyword>
<dbReference type="InterPro" id="IPR000792">
    <property type="entry name" value="Tscrpt_reg_LuxR_C"/>
</dbReference>
<dbReference type="InterPro" id="IPR011006">
    <property type="entry name" value="CheY-like_superfamily"/>
</dbReference>
<proteinExistence type="predicted"/>
<dbReference type="GO" id="GO:0000160">
    <property type="term" value="P:phosphorelay signal transduction system"/>
    <property type="evidence" value="ECO:0007669"/>
    <property type="project" value="InterPro"/>
</dbReference>
<dbReference type="Proteomes" id="UP000280444">
    <property type="component" value="Unassembled WGS sequence"/>
</dbReference>
<evidence type="ECO:0000313" key="9">
    <source>
        <dbReference type="Proteomes" id="UP000280444"/>
    </source>
</evidence>
<dbReference type="SUPFAM" id="SSF52172">
    <property type="entry name" value="CheY-like"/>
    <property type="match status" value="1"/>
</dbReference>
<dbReference type="OrthoDB" id="9808843at2"/>
<dbReference type="InterPro" id="IPR001789">
    <property type="entry name" value="Sig_transdc_resp-reg_receiver"/>
</dbReference>
<dbReference type="PROSITE" id="PS50110">
    <property type="entry name" value="RESPONSE_REGULATORY"/>
    <property type="match status" value="1"/>
</dbReference>
<dbReference type="AlphaFoldDB" id="A0A3P1SG09"/>
<dbReference type="Gene3D" id="3.40.50.2300">
    <property type="match status" value="1"/>
</dbReference>
<evidence type="ECO:0000313" key="8">
    <source>
        <dbReference type="EMBL" id="RRC95860.1"/>
    </source>
</evidence>
<comment type="caution">
    <text evidence="8">The sequence shown here is derived from an EMBL/GenBank/DDBJ whole genome shotgun (WGS) entry which is preliminary data.</text>
</comment>
<dbReference type="SMART" id="SM00448">
    <property type="entry name" value="REC"/>
    <property type="match status" value="1"/>
</dbReference>
<dbReference type="CDD" id="cd06170">
    <property type="entry name" value="LuxR_C_like"/>
    <property type="match status" value="1"/>
</dbReference>
<feature type="domain" description="HTH luxR-type" evidence="6">
    <location>
        <begin position="166"/>
        <end position="231"/>
    </location>
</feature>
<feature type="modified residue" description="4-aspartylphosphate" evidence="5">
    <location>
        <position position="66"/>
    </location>
</feature>